<dbReference type="OrthoDB" id="4843387at2759"/>
<keyword evidence="2" id="KW-1185">Reference proteome</keyword>
<dbReference type="Proteomes" id="UP000595437">
    <property type="component" value="Chromosome 2"/>
</dbReference>
<proteinExistence type="predicted"/>
<accession>A0A7T8KM21</accession>
<evidence type="ECO:0000313" key="2">
    <source>
        <dbReference type="Proteomes" id="UP000595437"/>
    </source>
</evidence>
<protein>
    <submittedName>
        <fullName evidence="1">Uncharacterized protein</fullName>
    </submittedName>
</protein>
<dbReference type="Gene3D" id="3.30.420.10">
    <property type="entry name" value="Ribonuclease H-like superfamily/Ribonuclease H"/>
    <property type="match status" value="1"/>
</dbReference>
<sequence length="132" mass="14653">MSLAFVASSGLTIPLIWFPDSIEDQAVALGRGQLPGRQRGLQTRLGTCPHLQGDPGSFWPPYSPDANSLDFTFWAHAERKACRVHHPNVKTLKASVNKHWHAMSEEMIVNGCHAFRRRIAAIIAKKGGRIKD</sequence>
<reference evidence="2" key="1">
    <citation type="submission" date="2021-01" db="EMBL/GenBank/DDBJ databases">
        <title>Caligus Genome Assembly.</title>
        <authorList>
            <person name="Gallardo-Escarate C."/>
        </authorList>
    </citation>
    <scope>NUCLEOTIDE SEQUENCE [LARGE SCALE GENOMIC DNA]</scope>
</reference>
<evidence type="ECO:0000313" key="1">
    <source>
        <dbReference type="EMBL" id="QQP58419.1"/>
    </source>
</evidence>
<dbReference type="AlphaFoldDB" id="A0A7T8KM21"/>
<gene>
    <name evidence="1" type="ORF">FKW44_003733</name>
</gene>
<name>A0A7T8KM21_CALRO</name>
<organism evidence="1 2">
    <name type="scientific">Caligus rogercresseyi</name>
    <name type="common">Sea louse</name>
    <dbReference type="NCBI Taxonomy" id="217165"/>
    <lineage>
        <taxon>Eukaryota</taxon>
        <taxon>Metazoa</taxon>
        <taxon>Ecdysozoa</taxon>
        <taxon>Arthropoda</taxon>
        <taxon>Crustacea</taxon>
        <taxon>Multicrustacea</taxon>
        <taxon>Hexanauplia</taxon>
        <taxon>Copepoda</taxon>
        <taxon>Siphonostomatoida</taxon>
        <taxon>Caligidae</taxon>
        <taxon>Caligus</taxon>
    </lineage>
</organism>
<dbReference type="GO" id="GO:0003676">
    <property type="term" value="F:nucleic acid binding"/>
    <property type="evidence" value="ECO:0007669"/>
    <property type="project" value="InterPro"/>
</dbReference>
<dbReference type="InterPro" id="IPR036397">
    <property type="entry name" value="RNaseH_sf"/>
</dbReference>
<dbReference type="EMBL" id="CP045891">
    <property type="protein sequence ID" value="QQP58419.1"/>
    <property type="molecule type" value="Genomic_DNA"/>
</dbReference>